<evidence type="ECO:0000313" key="11">
    <source>
        <dbReference type="EMBL" id="KIL00485.1"/>
    </source>
</evidence>
<dbReference type="Pfam" id="PF12330">
    <property type="entry name" value="Haspin_kinase"/>
    <property type="match status" value="1"/>
</dbReference>
<reference evidence="12" key="2">
    <citation type="submission" date="2015-01" db="EMBL/GenBank/DDBJ databases">
        <title>Evolutionary Origins and Diversification of the Mycorrhizal Mutualists.</title>
        <authorList>
            <consortium name="DOE Joint Genome Institute"/>
            <consortium name="Mycorrhizal Genomics Consortium"/>
            <person name="Kohler A."/>
            <person name="Kuo A."/>
            <person name="Nagy L.G."/>
            <person name="Floudas D."/>
            <person name="Copeland A."/>
            <person name="Barry K.W."/>
            <person name="Cichocki N."/>
            <person name="Veneault-Fourrey C."/>
            <person name="LaButti K."/>
            <person name="Lindquist E.A."/>
            <person name="Lipzen A."/>
            <person name="Lundell T."/>
            <person name="Morin E."/>
            <person name="Murat C."/>
            <person name="Riley R."/>
            <person name="Ohm R."/>
            <person name="Sun H."/>
            <person name="Tunlid A."/>
            <person name="Henrissat B."/>
            <person name="Grigoriev I.V."/>
            <person name="Hibbett D.S."/>
            <person name="Martin F."/>
        </authorList>
    </citation>
    <scope>NUCLEOTIDE SEQUENCE [LARGE SCALE GENOMIC DNA]</scope>
    <source>
        <strain evidence="12">Ve08.2h10</strain>
    </source>
</reference>
<proteinExistence type="predicted"/>
<keyword evidence="4" id="KW-0547">Nucleotide-binding</keyword>
<dbReference type="GO" id="GO:0000278">
    <property type="term" value="P:mitotic cell cycle"/>
    <property type="evidence" value="ECO:0007669"/>
    <property type="project" value="TreeGrafter"/>
</dbReference>
<feature type="domain" description="Serine/threonine-protein kinase haspin C-terminal" evidence="10">
    <location>
        <begin position="653"/>
        <end position="734"/>
    </location>
</feature>
<dbReference type="GO" id="GO:0005524">
    <property type="term" value="F:ATP binding"/>
    <property type="evidence" value="ECO:0007669"/>
    <property type="project" value="UniProtKB-KW"/>
</dbReference>
<dbReference type="GO" id="GO:0005737">
    <property type="term" value="C:cytoplasm"/>
    <property type="evidence" value="ECO:0007669"/>
    <property type="project" value="TreeGrafter"/>
</dbReference>
<organism evidence="11 12">
    <name type="scientific">Paxillus rubicundulus Ve08.2h10</name>
    <dbReference type="NCBI Taxonomy" id="930991"/>
    <lineage>
        <taxon>Eukaryota</taxon>
        <taxon>Fungi</taxon>
        <taxon>Dikarya</taxon>
        <taxon>Basidiomycota</taxon>
        <taxon>Agaricomycotina</taxon>
        <taxon>Agaricomycetes</taxon>
        <taxon>Agaricomycetidae</taxon>
        <taxon>Boletales</taxon>
        <taxon>Paxilineae</taxon>
        <taxon>Paxillaceae</taxon>
        <taxon>Paxillus</taxon>
    </lineage>
</organism>
<evidence type="ECO:0000256" key="9">
    <source>
        <dbReference type="SAM" id="MobiDB-lite"/>
    </source>
</evidence>
<feature type="region of interest" description="Disordered" evidence="9">
    <location>
        <begin position="281"/>
        <end position="313"/>
    </location>
</feature>
<gene>
    <name evidence="11" type="ORF">PAXRUDRAFT_821572</name>
</gene>
<dbReference type="PANTHER" id="PTHR24419:SF18">
    <property type="entry name" value="SERINE_THREONINE-PROTEIN KINASE HASPIN"/>
    <property type="match status" value="1"/>
</dbReference>
<dbReference type="Gene3D" id="1.10.510.10">
    <property type="entry name" value="Transferase(Phosphotransferase) domain 1"/>
    <property type="match status" value="1"/>
</dbReference>
<evidence type="ECO:0000259" key="10">
    <source>
        <dbReference type="SMART" id="SM01331"/>
    </source>
</evidence>
<name>A0A0D0EAN3_9AGAM</name>
<comment type="catalytic activity">
    <reaction evidence="7">
        <text>L-threonyl-[protein] + ATP = O-phospho-L-threonyl-[protein] + ADP + H(+)</text>
        <dbReference type="Rhea" id="RHEA:46608"/>
        <dbReference type="Rhea" id="RHEA-COMP:11060"/>
        <dbReference type="Rhea" id="RHEA-COMP:11605"/>
        <dbReference type="ChEBI" id="CHEBI:15378"/>
        <dbReference type="ChEBI" id="CHEBI:30013"/>
        <dbReference type="ChEBI" id="CHEBI:30616"/>
        <dbReference type="ChEBI" id="CHEBI:61977"/>
        <dbReference type="ChEBI" id="CHEBI:456216"/>
        <dbReference type="EC" id="2.7.11.1"/>
    </reaction>
</comment>
<keyword evidence="2" id="KW-0723">Serine/threonine-protein kinase</keyword>
<sequence>MLGARTKQVFSYGRRGQRIVNISDRREREQAIIDSPELSSDDIAPPRTKSLKRENAIIISSPKLQIQRRPKRPSGSPAKSPLAIVQKKTQTNQDKATPSAPRKRIRSKLEPRTTTRQPLTPLCLNGASSNEQPLVLARRKSRAAAVKPNTLAKLKPHSPVVAMDIIVLDEDGSTVTQERRLSHTEVLTNPMCTVTSKVKSVTKKCVKSSAPIVISDDSDVENLWPRRAAQRGKRKSPIVISSDESEVDAQPIVLQNHLPALARSPSRTKLLAVEVMVPSARVRTSKVPSTLPSSAVPDPPRASTPPKTPPLPVIRPPPTAVQSLLRAPPPLAKVRQLTPIRGGSSRSLFRRPPPTPSTPTEADLSFELAQLDLSGVTETDDLTFAQPDYLMPLLNECGQTCPHEFSAFIETFPFDPVVQTSEEDEDAKFRKIGEASYSEVFGIGDVVLKVIPIRNEEETIRPGAAEIPAPSDARDVLKEVIVTREMGGICDGFVNLLKTYVVRGRYPSLLLDLWDEYNEKKGSESIRPDSFGLAQVYAIIVLPNGGPDLESFVFKNASKSGWHQACGVFWQVARALEQAEGLVNFEHRDLHWGQILVKSVPVKKSTKKMGSTVRVPMDDTRFGVKATVIDLGLSRMDATYTQGSKTYWTPFDEEIFDGEGDYQYDVYRMMRDLNGGVWERYQPFTNVMWLHYLATKLLHSKRLKLSGSKIKIADEAQRVSATGYDEQDCYNCLVEMERLLGGCITSARKGQKRRRKTVAVPAGPKSATEIIAHGVRQGWVR</sequence>
<dbReference type="Proteomes" id="UP000054538">
    <property type="component" value="Unassembled WGS sequence"/>
</dbReference>
<dbReference type="GO" id="GO:0035556">
    <property type="term" value="P:intracellular signal transduction"/>
    <property type="evidence" value="ECO:0007669"/>
    <property type="project" value="TreeGrafter"/>
</dbReference>
<evidence type="ECO:0000256" key="7">
    <source>
        <dbReference type="ARBA" id="ARBA00047899"/>
    </source>
</evidence>
<feature type="compositionally biased region" description="Pro residues" evidence="9">
    <location>
        <begin position="297"/>
        <end position="313"/>
    </location>
</feature>
<dbReference type="InParanoid" id="A0A0D0EAN3"/>
<dbReference type="GO" id="GO:0072354">
    <property type="term" value="F:histone H3T3 kinase activity"/>
    <property type="evidence" value="ECO:0007669"/>
    <property type="project" value="TreeGrafter"/>
</dbReference>
<dbReference type="InterPro" id="IPR024604">
    <property type="entry name" value="GSG2_C"/>
</dbReference>
<evidence type="ECO:0000256" key="4">
    <source>
        <dbReference type="ARBA" id="ARBA00022741"/>
    </source>
</evidence>
<dbReference type="HOGENOM" id="CLU_015501_0_0_1"/>
<dbReference type="STRING" id="930991.A0A0D0EAN3"/>
<comment type="catalytic activity">
    <reaction evidence="8">
        <text>L-seryl-[protein] + ATP = O-phospho-L-seryl-[protein] + ADP + H(+)</text>
        <dbReference type="Rhea" id="RHEA:17989"/>
        <dbReference type="Rhea" id="RHEA-COMP:9863"/>
        <dbReference type="Rhea" id="RHEA-COMP:11604"/>
        <dbReference type="ChEBI" id="CHEBI:15378"/>
        <dbReference type="ChEBI" id="CHEBI:29999"/>
        <dbReference type="ChEBI" id="CHEBI:30616"/>
        <dbReference type="ChEBI" id="CHEBI:83421"/>
        <dbReference type="ChEBI" id="CHEBI:456216"/>
        <dbReference type="EC" id="2.7.11.1"/>
    </reaction>
</comment>
<dbReference type="EMBL" id="KN824832">
    <property type="protein sequence ID" value="KIL00485.1"/>
    <property type="molecule type" value="Genomic_DNA"/>
</dbReference>
<evidence type="ECO:0000256" key="6">
    <source>
        <dbReference type="ARBA" id="ARBA00022840"/>
    </source>
</evidence>
<dbReference type="OrthoDB" id="5327538at2759"/>
<protein>
    <recommendedName>
        <fullName evidence="1">non-specific serine/threonine protein kinase</fullName>
        <ecNumber evidence="1">2.7.11.1</ecNumber>
    </recommendedName>
</protein>
<keyword evidence="3" id="KW-0808">Transferase</keyword>
<evidence type="ECO:0000256" key="3">
    <source>
        <dbReference type="ARBA" id="ARBA00022679"/>
    </source>
</evidence>
<dbReference type="Gene3D" id="3.30.200.20">
    <property type="entry name" value="Phosphorylase Kinase, domain 1"/>
    <property type="match status" value="1"/>
</dbReference>
<dbReference type="SUPFAM" id="SSF56112">
    <property type="entry name" value="Protein kinase-like (PK-like)"/>
    <property type="match status" value="1"/>
</dbReference>
<dbReference type="InterPro" id="IPR011009">
    <property type="entry name" value="Kinase-like_dom_sf"/>
</dbReference>
<keyword evidence="6" id="KW-0067">ATP-binding</keyword>
<dbReference type="PANTHER" id="PTHR24419">
    <property type="entry name" value="INTERLEUKIN-1 RECEPTOR-ASSOCIATED KINASE"/>
    <property type="match status" value="1"/>
</dbReference>
<accession>A0A0D0EAN3</accession>
<evidence type="ECO:0000256" key="8">
    <source>
        <dbReference type="ARBA" id="ARBA00048679"/>
    </source>
</evidence>
<evidence type="ECO:0000256" key="5">
    <source>
        <dbReference type="ARBA" id="ARBA00022777"/>
    </source>
</evidence>
<evidence type="ECO:0000256" key="2">
    <source>
        <dbReference type="ARBA" id="ARBA00022527"/>
    </source>
</evidence>
<keyword evidence="12" id="KW-1185">Reference proteome</keyword>
<feature type="region of interest" description="Disordered" evidence="9">
    <location>
        <begin position="342"/>
        <end position="361"/>
    </location>
</feature>
<feature type="compositionally biased region" description="Low complexity" evidence="9">
    <location>
        <begin position="114"/>
        <end position="124"/>
    </location>
</feature>
<dbReference type="EC" id="2.7.11.1" evidence="1"/>
<reference evidence="11 12" key="1">
    <citation type="submission" date="2014-04" db="EMBL/GenBank/DDBJ databases">
        <authorList>
            <consortium name="DOE Joint Genome Institute"/>
            <person name="Kuo A."/>
            <person name="Kohler A."/>
            <person name="Jargeat P."/>
            <person name="Nagy L.G."/>
            <person name="Floudas D."/>
            <person name="Copeland A."/>
            <person name="Barry K.W."/>
            <person name="Cichocki N."/>
            <person name="Veneault-Fourrey C."/>
            <person name="LaButti K."/>
            <person name="Lindquist E.A."/>
            <person name="Lipzen A."/>
            <person name="Lundell T."/>
            <person name="Morin E."/>
            <person name="Murat C."/>
            <person name="Sun H."/>
            <person name="Tunlid A."/>
            <person name="Henrissat B."/>
            <person name="Grigoriev I.V."/>
            <person name="Hibbett D.S."/>
            <person name="Martin F."/>
            <person name="Nordberg H.P."/>
            <person name="Cantor M.N."/>
            <person name="Hua S.X."/>
        </authorList>
    </citation>
    <scope>NUCLEOTIDE SEQUENCE [LARGE SCALE GENOMIC DNA]</scope>
    <source>
        <strain evidence="11 12">Ve08.2h10</strain>
    </source>
</reference>
<dbReference type="GO" id="GO:0005634">
    <property type="term" value="C:nucleus"/>
    <property type="evidence" value="ECO:0007669"/>
    <property type="project" value="TreeGrafter"/>
</dbReference>
<keyword evidence="5" id="KW-0418">Kinase</keyword>
<evidence type="ECO:0000313" key="12">
    <source>
        <dbReference type="Proteomes" id="UP000054538"/>
    </source>
</evidence>
<evidence type="ECO:0000256" key="1">
    <source>
        <dbReference type="ARBA" id="ARBA00012513"/>
    </source>
</evidence>
<feature type="region of interest" description="Disordered" evidence="9">
    <location>
        <begin position="32"/>
        <end position="127"/>
    </location>
</feature>
<dbReference type="SMART" id="SM01331">
    <property type="entry name" value="DUF3635"/>
    <property type="match status" value="1"/>
</dbReference>
<feature type="compositionally biased region" description="Polar residues" evidence="9">
    <location>
        <begin position="87"/>
        <end position="96"/>
    </location>
</feature>
<dbReference type="AlphaFoldDB" id="A0A0D0EAN3"/>